<reference evidence="7 8" key="1">
    <citation type="journal article" date="2019" name="Nat. Ecol. Evol.">
        <title>Megaphylogeny resolves global patterns of mushroom evolution.</title>
        <authorList>
            <person name="Varga T."/>
            <person name="Krizsan K."/>
            <person name="Foldi C."/>
            <person name="Dima B."/>
            <person name="Sanchez-Garcia M."/>
            <person name="Sanchez-Ramirez S."/>
            <person name="Szollosi G.J."/>
            <person name="Szarkandi J.G."/>
            <person name="Papp V."/>
            <person name="Albert L."/>
            <person name="Andreopoulos W."/>
            <person name="Angelini C."/>
            <person name="Antonin V."/>
            <person name="Barry K.W."/>
            <person name="Bougher N.L."/>
            <person name="Buchanan P."/>
            <person name="Buyck B."/>
            <person name="Bense V."/>
            <person name="Catcheside P."/>
            <person name="Chovatia M."/>
            <person name="Cooper J."/>
            <person name="Damon W."/>
            <person name="Desjardin D."/>
            <person name="Finy P."/>
            <person name="Geml J."/>
            <person name="Haridas S."/>
            <person name="Hughes K."/>
            <person name="Justo A."/>
            <person name="Karasinski D."/>
            <person name="Kautmanova I."/>
            <person name="Kiss B."/>
            <person name="Kocsube S."/>
            <person name="Kotiranta H."/>
            <person name="LaButti K.M."/>
            <person name="Lechner B.E."/>
            <person name="Liimatainen K."/>
            <person name="Lipzen A."/>
            <person name="Lukacs Z."/>
            <person name="Mihaltcheva S."/>
            <person name="Morgado L.N."/>
            <person name="Niskanen T."/>
            <person name="Noordeloos M.E."/>
            <person name="Ohm R.A."/>
            <person name="Ortiz-Santana B."/>
            <person name="Ovrebo C."/>
            <person name="Racz N."/>
            <person name="Riley R."/>
            <person name="Savchenko A."/>
            <person name="Shiryaev A."/>
            <person name="Soop K."/>
            <person name="Spirin V."/>
            <person name="Szebenyi C."/>
            <person name="Tomsovsky M."/>
            <person name="Tulloss R.E."/>
            <person name="Uehling J."/>
            <person name="Grigoriev I.V."/>
            <person name="Vagvolgyi C."/>
            <person name="Papp T."/>
            <person name="Martin F.M."/>
            <person name="Miettinen O."/>
            <person name="Hibbett D.S."/>
            <person name="Nagy L.G."/>
        </authorList>
    </citation>
    <scope>NUCLEOTIDE SEQUENCE [LARGE SCALE GENOMIC DNA]</scope>
    <source>
        <strain evidence="7 8">FP101781</strain>
    </source>
</reference>
<dbReference type="Gene3D" id="1.10.220.160">
    <property type="match status" value="1"/>
</dbReference>
<dbReference type="PROSITE" id="PS50865">
    <property type="entry name" value="ZF_MYND_2"/>
    <property type="match status" value="1"/>
</dbReference>
<keyword evidence="8" id="KW-1185">Reference proteome</keyword>
<dbReference type="AlphaFoldDB" id="A0A4Y7SD25"/>
<sequence length="630" mass="69985">MRRGNADKVSQLLTGAKKMSPQGLAALVNYVVREQDYNTVSQRLNDLDAALIPGMLKDPEYAVAHQARDFLMDLAVILQAINDAPRTEAVEAYRNNCLKLMKQRNALQLCIAALCVSTEYAEENQYMAEIASHPCTLDVLFMLLCQTDRNTSLCFHLQPLQDKPCQMLHVLALRLRTPISCRTLHDRLNTVSSAKRSAIISALVGRAGAQVLYIAEHNGLGGAVKNLLTLLVAIISLAEDKKIWRVLAQHNFIHELTASLRSLMQRAVASDENSLTFWKEVTSCLTSLVRISNSPHRGPSSPGLAACELIDAGTLTCVTALLLYQDSDSLVLMELSLRTILGQGYLPRVQDIMTRHGDIKLLVRSSAHLVNPCFNGLEAMILDAELYPDLVSQTPRAGEEPNSVNLCSNLQHASTCSPAGDTVKICARCHSVSYCSTLCQTQDWRVFHFAECDALSRQYSVLSSLDAWPPTRIRCHQLRFLQAYVNSDNFTPSEINQSKTDSEDSEDDDDDGDDFRRIPPTDLLHHPTSALGVLDNFTTSSMNFVPGSGLSTSLRHLYWGVDESKPWLRRVQRCIDSMEGDPDHIVLVEGIFLLGGDRRMFALTRMAYSPDAPEGEKYAVMNSIFRVIDM</sequence>
<feature type="compositionally biased region" description="Basic and acidic residues" evidence="5">
    <location>
        <begin position="514"/>
        <end position="523"/>
    </location>
</feature>
<dbReference type="Proteomes" id="UP000298030">
    <property type="component" value="Unassembled WGS sequence"/>
</dbReference>
<keyword evidence="1" id="KW-0479">Metal-binding</keyword>
<dbReference type="Gene3D" id="6.10.140.2220">
    <property type="match status" value="1"/>
</dbReference>
<feature type="region of interest" description="Disordered" evidence="5">
    <location>
        <begin position="491"/>
        <end position="523"/>
    </location>
</feature>
<feature type="compositionally biased region" description="Acidic residues" evidence="5">
    <location>
        <begin position="503"/>
        <end position="513"/>
    </location>
</feature>
<protein>
    <recommendedName>
        <fullName evidence="6">MYND-type domain-containing protein</fullName>
    </recommendedName>
</protein>
<evidence type="ECO:0000256" key="5">
    <source>
        <dbReference type="SAM" id="MobiDB-lite"/>
    </source>
</evidence>
<dbReference type="OrthoDB" id="432970at2759"/>
<proteinExistence type="predicted"/>
<organism evidence="7 8">
    <name type="scientific">Coprinellus micaceus</name>
    <name type="common">Glistening ink-cap mushroom</name>
    <name type="synonym">Coprinus micaceus</name>
    <dbReference type="NCBI Taxonomy" id="71717"/>
    <lineage>
        <taxon>Eukaryota</taxon>
        <taxon>Fungi</taxon>
        <taxon>Dikarya</taxon>
        <taxon>Basidiomycota</taxon>
        <taxon>Agaricomycotina</taxon>
        <taxon>Agaricomycetes</taxon>
        <taxon>Agaricomycetidae</taxon>
        <taxon>Agaricales</taxon>
        <taxon>Agaricineae</taxon>
        <taxon>Psathyrellaceae</taxon>
        <taxon>Coprinellus</taxon>
    </lineage>
</organism>
<evidence type="ECO:0000313" key="7">
    <source>
        <dbReference type="EMBL" id="TEB19646.1"/>
    </source>
</evidence>
<evidence type="ECO:0000256" key="3">
    <source>
        <dbReference type="ARBA" id="ARBA00022833"/>
    </source>
</evidence>
<dbReference type="SUPFAM" id="SSF144232">
    <property type="entry name" value="HIT/MYND zinc finger-like"/>
    <property type="match status" value="1"/>
</dbReference>
<keyword evidence="2 4" id="KW-0863">Zinc-finger</keyword>
<dbReference type="InterPro" id="IPR002893">
    <property type="entry name" value="Znf_MYND"/>
</dbReference>
<keyword evidence="3" id="KW-0862">Zinc</keyword>
<evidence type="ECO:0000256" key="2">
    <source>
        <dbReference type="ARBA" id="ARBA00022771"/>
    </source>
</evidence>
<dbReference type="Pfam" id="PF01753">
    <property type="entry name" value="zf-MYND"/>
    <property type="match status" value="1"/>
</dbReference>
<comment type="caution">
    <text evidence="7">The sequence shown here is derived from an EMBL/GenBank/DDBJ whole genome shotgun (WGS) entry which is preliminary data.</text>
</comment>
<evidence type="ECO:0000256" key="4">
    <source>
        <dbReference type="PROSITE-ProRule" id="PRU00134"/>
    </source>
</evidence>
<dbReference type="EMBL" id="QPFP01000181">
    <property type="protein sequence ID" value="TEB19646.1"/>
    <property type="molecule type" value="Genomic_DNA"/>
</dbReference>
<name>A0A4Y7SD25_COPMI</name>
<gene>
    <name evidence="7" type="ORF">FA13DRAFT_1802024</name>
</gene>
<feature type="domain" description="MYND-type" evidence="6">
    <location>
        <begin position="413"/>
        <end position="452"/>
    </location>
</feature>
<evidence type="ECO:0000256" key="1">
    <source>
        <dbReference type="ARBA" id="ARBA00022723"/>
    </source>
</evidence>
<evidence type="ECO:0000313" key="8">
    <source>
        <dbReference type="Proteomes" id="UP000298030"/>
    </source>
</evidence>
<accession>A0A4Y7SD25</accession>
<dbReference type="GO" id="GO:0008270">
    <property type="term" value="F:zinc ion binding"/>
    <property type="evidence" value="ECO:0007669"/>
    <property type="project" value="UniProtKB-KW"/>
</dbReference>
<evidence type="ECO:0000259" key="6">
    <source>
        <dbReference type="PROSITE" id="PS50865"/>
    </source>
</evidence>